<dbReference type="EC" id="2.3.1.8" evidence="6"/>
<dbReference type="GO" id="GO:0006085">
    <property type="term" value="P:acetyl-CoA biosynthetic process"/>
    <property type="evidence" value="ECO:0007669"/>
    <property type="project" value="UniProtKB-UniPathway"/>
</dbReference>
<evidence type="ECO:0000256" key="3">
    <source>
        <dbReference type="ARBA" id="ARBA00004989"/>
    </source>
</evidence>
<protein>
    <recommendedName>
        <fullName evidence="7">Phosphate acetyltransferase</fullName>
        <ecNumber evidence="6">2.3.1.8</ecNumber>
    </recommendedName>
    <alternativeName>
        <fullName evidence="11">Phosphotransacetylase</fullName>
    </alternativeName>
</protein>
<evidence type="ECO:0000256" key="9">
    <source>
        <dbReference type="ARBA" id="ARBA00022679"/>
    </source>
</evidence>
<dbReference type="NCBIfam" id="NF004167">
    <property type="entry name" value="PRK05632.1"/>
    <property type="match status" value="1"/>
</dbReference>
<accession>A0A2M8LVN2</accession>
<dbReference type="Pfam" id="PF13500">
    <property type="entry name" value="AAA_26"/>
    <property type="match status" value="1"/>
</dbReference>
<evidence type="ECO:0000259" key="14">
    <source>
        <dbReference type="Pfam" id="PF01515"/>
    </source>
</evidence>
<dbReference type="SUPFAM" id="SSF52540">
    <property type="entry name" value="P-loop containing nucleoside triphosphate hydrolases"/>
    <property type="match status" value="1"/>
</dbReference>
<comment type="function">
    <text evidence="12">Involved in acetate metabolism.</text>
</comment>
<evidence type="ECO:0000256" key="2">
    <source>
        <dbReference type="ARBA" id="ARBA00004496"/>
    </source>
</evidence>
<evidence type="ECO:0000256" key="4">
    <source>
        <dbReference type="ARBA" id="ARBA00008756"/>
    </source>
</evidence>
<dbReference type="EMBL" id="PGGW01000060">
    <property type="protein sequence ID" value="PJE96010.1"/>
    <property type="molecule type" value="Genomic_DNA"/>
</dbReference>
<keyword evidence="9 16" id="KW-0808">Transferase</keyword>
<dbReference type="RefSeq" id="WP_100203196.1">
    <property type="nucleotide sequence ID" value="NZ_PGGW01000060.1"/>
</dbReference>
<dbReference type="SUPFAM" id="SSF75138">
    <property type="entry name" value="HprK N-terminal domain-like"/>
    <property type="match status" value="1"/>
</dbReference>
<evidence type="ECO:0000256" key="13">
    <source>
        <dbReference type="SAM" id="MobiDB-lite"/>
    </source>
</evidence>
<feature type="region of interest" description="Disordered" evidence="13">
    <location>
        <begin position="698"/>
        <end position="740"/>
    </location>
</feature>
<evidence type="ECO:0000256" key="5">
    <source>
        <dbReference type="ARBA" id="ARBA00009786"/>
    </source>
</evidence>
<dbReference type="InterPro" id="IPR028979">
    <property type="entry name" value="Ser_kin/Pase_Hpr-like_N_sf"/>
</dbReference>
<comment type="pathway">
    <text evidence="3">Metabolic intermediate biosynthesis; acetyl-CoA biosynthesis; acetyl-CoA from acetate: step 2/2.</text>
</comment>
<dbReference type="InterPro" id="IPR027417">
    <property type="entry name" value="P-loop_NTPase"/>
</dbReference>
<evidence type="ECO:0000259" key="15">
    <source>
        <dbReference type="Pfam" id="PF07085"/>
    </source>
</evidence>
<dbReference type="NCBIfam" id="NF007233">
    <property type="entry name" value="PRK09653.1"/>
    <property type="match status" value="1"/>
</dbReference>
<dbReference type="SUPFAM" id="SSF53659">
    <property type="entry name" value="Isocitrate/Isopropylmalate dehydrogenase-like"/>
    <property type="match status" value="1"/>
</dbReference>
<dbReference type="PIRSF" id="PIRSF006107">
    <property type="entry name" value="PhpActrans_proteobac"/>
    <property type="match status" value="1"/>
</dbReference>
<evidence type="ECO:0000256" key="7">
    <source>
        <dbReference type="ARBA" id="ARBA00021528"/>
    </source>
</evidence>
<gene>
    <name evidence="16" type="ORF">CUT44_19605</name>
</gene>
<evidence type="ECO:0000313" key="17">
    <source>
        <dbReference type="Proteomes" id="UP000230407"/>
    </source>
</evidence>
<feature type="domain" description="DRTGG" evidence="15">
    <location>
        <begin position="209"/>
        <end position="320"/>
    </location>
</feature>
<evidence type="ECO:0000256" key="1">
    <source>
        <dbReference type="ARBA" id="ARBA00000705"/>
    </source>
</evidence>
<comment type="caution">
    <text evidence="16">The sequence shown here is derived from an EMBL/GenBank/DDBJ whole genome shotgun (WGS) entry which is preliminary data.</text>
</comment>
<evidence type="ECO:0000256" key="6">
    <source>
        <dbReference type="ARBA" id="ARBA00012707"/>
    </source>
</evidence>
<evidence type="ECO:0000256" key="10">
    <source>
        <dbReference type="ARBA" id="ARBA00023315"/>
    </source>
</evidence>
<comment type="similarity">
    <text evidence="4">In the C-terminal section; belongs to the phosphate acetyltransferase and butyryltransferase family.</text>
</comment>
<dbReference type="InterPro" id="IPR042113">
    <property type="entry name" value="P_AcTrfase_dom1"/>
</dbReference>
<dbReference type="AlphaFoldDB" id="A0A2M8LVN2"/>
<dbReference type="InterPro" id="IPR050500">
    <property type="entry name" value="Phos_Acetyltrans/Butyryltrans"/>
</dbReference>
<name>A0A2M8LVN2_9ACTN</name>
<sequence>MARGVYVTGIGRGDGRQVVELGVMELLSRRIGRVGVFRPLAHDGPDPIYDLLRSRYRLSQPPGTVMGLGYDEAAAVLADKGTDELVSLLVDRFHTVARGYEAVLVLGTDFADTGLPAELALNARLANEFGTPVLPVVAGAGQDEDSLTAEVRNAHHAYASLGCEVIAMIANRVPDAFAHRAARTLGGQLPVPVYALPEEPALAAPTVSQVAEALGAEVLQSDPDGLARDVRGFVFGGATLPTFLPALTEGCLVLTPGDRADLVVGALAAHSAGSPAIAAVLLTTDRRPGEETMALAARLSPGTPVLAVSEGSFPTAARLTTLEGRLTTATPRKAEIALGLFENEVDTARLSERLSVARGDRVTPMMFEHELIERARSDRRHIVLPEGAEERVLRAAEVLLRRGVCDLTLLGREGEVRRRTADLGIDLGLLGHDELPEGPGAWARVVDPETSPLRERFAELYAKLRAHKGVTYELAWDLVSDVTYFGTLMVQEGLADGMVSGAAHSTAATLRPAFEIIRTRPDAAIVSSVFFMCLAEKVLVYGDCAVNPDPDAEQLADIAVQSATTAAQFGVEPRIALLSYSTGTSGSGADVDKVRRATELVREHRPDLLAEGPIQYDAAVEPSVAATKLPDSSVAGRATVLVFPDLNTGNNTYKAVQRSAGAVAVGPVLQGLRKPVNDLSRGALVPDIVTTVAITAVQAQQSRREPGAPPSPPPGGPEERPGGTSGADGTSGTSGTAVRR</sequence>
<dbReference type="Proteomes" id="UP000230407">
    <property type="component" value="Unassembled WGS sequence"/>
</dbReference>
<dbReference type="Gene3D" id="3.40.1390.20">
    <property type="entry name" value="HprK N-terminal domain-like"/>
    <property type="match status" value="1"/>
</dbReference>
<keyword evidence="8" id="KW-0963">Cytoplasm</keyword>
<evidence type="ECO:0000256" key="11">
    <source>
        <dbReference type="ARBA" id="ARBA00031108"/>
    </source>
</evidence>
<dbReference type="InterPro" id="IPR016475">
    <property type="entry name" value="P-Actrans_bac"/>
</dbReference>
<comment type="similarity">
    <text evidence="5">In the N-terminal section; belongs to the CobB/CobQ family.</text>
</comment>
<dbReference type="GO" id="GO:0008959">
    <property type="term" value="F:phosphate acetyltransferase activity"/>
    <property type="evidence" value="ECO:0007669"/>
    <property type="project" value="UniProtKB-EC"/>
</dbReference>
<dbReference type="UniPathway" id="UPA00340">
    <property type="reaction ID" value="UER00459"/>
</dbReference>
<comment type="catalytic activity">
    <reaction evidence="1">
        <text>acetyl-CoA + phosphate = acetyl phosphate + CoA</text>
        <dbReference type="Rhea" id="RHEA:19521"/>
        <dbReference type="ChEBI" id="CHEBI:22191"/>
        <dbReference type="ChEBI" id="CHEBI:43474"/>
        <dbReference type="ChEBI" id="CHEBI:57287"/>
        <dbReference type="ChEBI" id="CHEBI:57288"/>
        <dbReference type="EC" id="2.3.1.8"/>
    </reaction>
</comment>
<proteinExistence type="inferred from homology"/>
<dbReference type="InterPro" id="IPR042112">
    <property type="entry name" value="P_AcTrfase_dom2"/>
</dbReference>
<dbReference type="InterPro" id="IPR002505">
    <property type="entry name" value="PTA_PTB"/>
</dbReference>
<dbReference type="Pfam" id="PF01515">
    <property type="entry name" value="PTA_PTB"/>
    <property type="match status" value="1"/>
</dbReference>
<reference evidence="16 17" key="1">
    <citation type="submission" date="2017-11" db="EMBL/GenBank/DDBJ databases">
        <title>Streptomyces carmine sp. nov., a novel actinomycete isolated from Sophora alopecuroides in Xinjiang, China.</title>
        <authorList>
            <person name="Wang Y."/>
            <person name="Luo X."/>
            <person name="Wan C."/>
            <person name="Zhang L."/>
        </authorList>
    </citation>
    <scope>NUCLEOTIDE SEQUENCE [LARGE SCALE GENOMIC DNA]</scope>
    <source>
        <strain evidence="16 17">TRM SA0054</strain>
    </source>
</reference>
<dbReference type="PANTHER" id="PTHR43356:SF3">
    <property type="entry name" value="PHOSPHATE ACETYLTRANSFERASE"/>
    <property type="match status" value="1"/>
</dbReference>
<dbReference type="PANTHER" id="PTHR43356">
    <property type="entry name" value="PHOSPHATE ACETYLTRANSFERASE"/>
    <property type="match status" value="1"/>
</dbReference>
<keyword evidence="10" id="KW-0012">Acyltransferase</keyword>
<feature type="compositionally biased region" description="Pro residues" evidence="13">
    <location>
        <begin position="707"/>
        <end position="716"/>
    </location>
</feature>
<dbReference type="InterPro" id="IPR004614">
    <property type="entry name" value="P_AcTrfase"/>
</dbReference>
<keyword evidence="17" id="KW-1185">Reference proteome</keyword>
<evidence type="ECO:0000313" key="16">
    <source>
        <dbReference type="EMBL" id="PJE96010.1"/>
    </source>
</evidence>
<dbReference type="GO" id="GO:0005737">
    <property type="term" value="C:cytoplasm"/>
    <property type="evidence" value="ECO:0007669"/>
    <property type="project" value="UniProtKB-SubCell"/>
</dbReference>
<dbReference type="FunFam" id="3.40.50.10750:FF:000001">
    <property type="entry name" value="Phosphate acetyltransferase"/>
    <property type="match status" value="1"/>
</dbReference>
<comment type="subcellular location">
    <subcellularLocation>
        <location evidence="2">Cytoplasm</location>
    </subcellularLocation>
</comment>
<dbReference type="Gene3D" id="3.40.50.10950">
    <property type="match status" value="1"/>
</dbReference>
<dbReference type="InterPro" id="IPR010766">
    <property type="entry name" value="DRTGG"/>
</dbReference>
<organism evidence="16 17">
    <name type="scientific">Streptomyces carminius</name>
    <dbReference type="NCBI Taxonomy" id="2665496"/>
    <lineage>
        <taxon>Bacteria</taxon>
        <taxon>Bacillati</taxon>
        <taxon>Actinomycetota</taxon>
        <taxon>Actinomycetes</taxon>
        <taxon>Kitasatosporales</taxon>
        <taxon>Streptomycetaceae</taxon>
        <taxon>Streptomyces</taxon>
    </lineage>
</organism>
<dbReference type="NCBIfam" id="TIGR00651">
    <property type="entry name" value="pta"/>
    <property type="match status" value="1"/>
</dbReference>
<feature type="compositionally biased region" description="Low complexity" evidence="13">
    <location>
        <begin position="727"/>
        <end position="740"/>
    </location>
</feature>
<dbReference type="Pfam" id="PF07085">
    <property type="entry name" value="DRTGG"/>
    <property type="match status" value="1"/>
</dbReference>
<evidence type="ECO:0000256" key="8">
    <source>
        <dbReference type="ARBA" id="ARBA00022490"/>
    </source>
</evidence>
<evidence type="ECO:0000256" key="12">
    <source>
        <dbReference type="ARBA" id="ARBA00049955"/>
    </source>
</evidence>
<dbReference type="Gene3D" id="3.40.50.10750">
    <property type="entry name" value="Isocitrate/Isopropylmalate dehydrogenase-like"/>
    <property type="match status" value="1"/>
</dbReference>
<feature type="domain" description="Phosphate acetyl/butaryl transferase" evidence="14">
    <location>
        <begin position="366"/>
        <end position="696"/>
    </location>
</feature>